<evidence type="ECO:0000256" key="2">
    <source>
        <dbReference type="SAM" id="Phobius"/>
    </source>
</evidence>
<dbReference type="AlphaFoldDB" id="A0A1H5Z0G5"/>
<keyword evidence="2" id="KW-0472">Membrane</keyword>
<feature type="region of interest" description="Disordered" evidence="1">
    <location>
        <begin position="167"/>
        <end position="192"/>
    </location>
</feature>
<proteinExistence type="predicted"/>
<dbReference type="Proteomes" id="UP000236742">
    <property type="component" value="Unassembled WGS sequence"/>
</dbReference>
<keyword evidence="4" id="KW-1185">Reference proteome</keyword>
<dbReference type="RefSeq" id="WP_104009237.1">
    <property type="nucleotide sequence ID" value="NZ_FNVD01000025.1"/>
</dbReference>
<protein>
    <submittedName>
        <fullName evidence="3">Uncharacterized protein</fullName>
    </submittedName>
</protein>
<sequence>MVRNQPTRRLLFASLAATFVFVGALLTIFMLGWTSRFRDQVTLPNGMVLVRSFDWSRSGRNDLLATNGVDTLARDIEGICFDDRYVLVQSYDWQSTGLYDAETNGRVRMDYAEAMRMSGLSHGSGCDGYYTRWVGPGLLYDGNTVPFLPSCSARNVENEALRDRDWFGRPCDPGPPLAERNRDGGGIPDSSQ</sequence>
<dbReference type="EMBL" id="FNVD01000025">
    <property type="protein sequence ID" value="SEG29085.1"/>
    <property type="molecule type" value="Genomic_DNA"/>
</dbReference>
<evidence type="ECO:0000313" key="3">
    <source>
        <dbReference type="EMBL" id="SEG29085.1"/>
    </source>
</evidence>
<gene>
    <name evidence="3" type="ORF">SAMN05421751_1253</name>
</gene>
<accession>A0A1H5Z0G5</accession>
<keyword evidence="2" id="KW-0812">Transmembrane</keyword>
<name>A0A1H5Z0G5_9RHOB</name>
<organism evidence="3 4">
    <name type="scientific">Jhaorihella thermophila</name>
    <dbReference type="NCBI Taxonomy" id="488547"/>
    <lineage>
        <taxon>Bacteria</taxon>
        <taxon>Pseudomonadati</taxon>
        <taxon>Pseudomonadota</taxon>
        <taxon>Alphaproteobacteria</taxon>
        <taxon>Rhodobacterales</taxon>
        <taxon>Paracoccaceae</taxon>
        <taxon>Jhaorihella</taxon>
    </lineage>
</organism>
<dbReference type="OrthoDB" id="7843961at2"/>
<evidence type="ECO:0000256" key="1">
    <source>
        <dbReference type="SAM" id="MobiDB-lite"/>
    </source>
</evidence>
<reference evidence="4" key="1">
    <citation type="submission" date="2016-10" db="EMBL/GenBank/DDBJ databases">
        <authorList>
            <person name="Varghese N."/>
            <person name="Submissions S."/>
        </authorList>
    </citation>
    <scope>NUCLEOTIDE SEQUENCE [LARGE SCALE GENOMIC DNA]</scope>
    <source>
        <strain evidence="4">DSM 23413</strain>
    </source>
</reference>
<evidence type="ECO:0000313" key="4">
    <source>
        <dbReference type="Proteomes" id="UP000236742"/>
    </source>
</evidence>
<feature type="transmembrane region" description="Helical" evidence="2">
    <location>
        <begin position="12"/>
        <end position="33"/>
    </location>
</feature>
<keyword evidence="2" id="KW-1133">Transmembrane helix</keyword>